<comment type="function">
    <text evidence="7">Catalyzes the transfer of the enolpyruvyl moiety of phosphoenolpyruvate (PEP) to the 5-hydroxyl of shikimate-3-phosphate (S3P) to produce enolpyruvyl shikimate-3-phosphate and inorganic phosphate.</text>
</comment>
<feature type="active site" description="Proton acceptor" evidence="7">
    <location>
        <position position="332"/>
    </location>
</feature>
<comment type="subcellular location">
    <subcellularLocation>
        <location evidence="7">Cytoplasm</location>
    </subcellularLocation>
</comment>
<evidence type="ECO:0000313" key="9">
    <source>
        <dbReference type="EMBL" id="SBW05315.1"/>
    </source>
</evidence>
<dbReference type="Pfam" id="PF00275">
    <property type="entry name" value="EPSP_synthase"/>
    <property type="match status" value="1"/>
</dbReference>
<feature type="domain" description="Enolpyruvate transferase" evidence="8">
    <location>
        <begin position="7"/>
        <end position="440"/>
    </location>
</feature>
<feature type="binding site" evidence="7">
    <location>
        <position position="168"/>
    </location>
    <ligand>
        <name>3-phosphoshikimate</name>
        <dbReference type="ChEBI" id="CHEBI:145989"/>
    </ligand>
</feature>
<name>A0A212K1C1_9DELT</name>
<comment type="subunit">
    <text evidence="7">Monomer.</text>
</comment>
<dbReference type="UniPathway" id="UPA00053">
    <property type="reaction ID" value="UER00089"/>
</dbReference>
<dbReference type="GO" id="GO:0009073">
    <property type="term" value="P:aromatic amino acid family biosynthetic process"/>
    <property type="evidence" value="ECO:0007669"/>
    <property type="project" value="UniProtKB-KW"/>
</dbReference>
<dbReference type="SUPFAM" id="SSF55205">
    <property type="entry name" value="EPT/RTPC-like"/>
    <property type="match status" value="1"/>
</dbReference>
<evidence type="ECO:0000256" key="3">
    <source>
        <dbReference type="ARBA" id="ARBA00022605"/>
    </source>
</evidence>
<dbReference type="InterPro" id="IPR006264">
    <property type="entry name" value="EPSP_synthase"/>
</dbReference>
<evidence type="ECO:0000256" key="7">
    <source>
        <dbReference type="HAMAP-Rule" id="MF_00210"/>
    </source>
</evidence>
<protein>
    <recommendedName>
        <fullName evidence="7">3-phosphoshikimate 1-carboxyvinyltransferase</fullName>
        <ecNumber evidence="7">2.5.1.19</ecNumber>
    </recommendedName>
    <alternativeName>
        <fullName evidence="7">5-enolpyruvylshikimate-3-phosphate synthase</fullName>
        <shortName evidence="7">EPSP synthase</shortName>
        <shortName evidence="7">EPSPS</shortName>
    </alternativeName>
</protein>
<dbReference type="HAMAP" id="MF_00210">
    <property type="entry name" value="EPSP_synth"/>
    <property type="match status" value="1"/>
</dbReference>
<comment type="similarity">
    <text evidence="2 7">Belongs to the EPSP synthase family.</text>
</comment>
<dbReference type="CDD" id="cd01556">
    <property type="entry name" value="EPSP_synthase"/>
    <property type="match status" value="1"/>
</dbReference>
<evidence type="ECO:0000256" key="1">
    <source>
        <dbReference type="ARBA" id="ARBA00004811"/>
    </source>
</evidence>
<keyword evidence="4 7" id="KW-0808">Transferase</keyword>
<keyword evidence="3 7" id="KW-0028">Amino-acid biosynthesis</keyword>
<feature type="binding site" evidence="7">
    <location>
        <position position="168"/>
    </location>
    <ligand>
        <name>phosphoenolpyruvate</name>
        <dbReference type="ChEBI" id="CHEBI:58702"/>
    </ligand>
</feature>
<evidence type="ECO:0000256" key="4">
    <source>
        <dbReference type="ARBA" id="ARBA00022679"/>
    </source>
</evidence>
<evidence type="ECO:0000256" key="6">
    <source>
        <dbReference type="ARBA" id="ARBA00044633"/>
    </source>
</evidence>
<dbReference type="GO" id="GO:0003866">
    <property type="term" value="F:3-phosphoshikimate 1-carboxyvinyltransferase activity"/>
    <property type="evidence" value="ECO:0007669"/>
    <property type="project" value="UniProtKB-UniRule"/>
</dbReference>
<evidence type="ECO:0000256" key="5">
    <source>
        <dbReference type="ARBA" id="ARBA00023141"/>
    </source>
</evidence>
<sequence length="454" mass="48739">MRKMPITVAAPPSKSFSHRKLITASLARGTSRLSHVLESDDIARTIEVLRGVGVVIDRTGPGAYTVAGMDGPPHGGREKPVSCFMGESGTSCRLLTALLAAGNGSFAIHGAPRLEERPMAELLETLAILGAAIRFQKEPGFLPLTLTARGLFQMEDSWLPVRTEISSQFLSGLLLAGPLAENGLRLALAGERVASWPYVGLTLQTMEDSGCRVSVATLQNGEWVETDWREMQTVYPGAVRFSIRRGTYRPLTGSTAAVEGDYSGASYLLAAGAIGPNPVTVTNLRRASIQGDRAILDILEAMGATVRWKGNAVTVSPGPLRGIKRDMSHCPDLVPTVAVLACLAEGQTTLRGVDSLRVKESDRIQAPTAELAKTGCRITISGDAMVITPPPAVSGETLQFSAHNDHRMAMSLALFELVNNRIMLDDPGCVSKSFPSFWQAWRTIHPDSRITEDL</sequence>
<feature type="binding site" evidence="7">
    <location>
        <position position="166"/>
    </location>
    <ligand>
        <name>3-phosphoshikimate</name>
        <dbReference type="ChEBI" id="CHEBI:145989"/>
    </ligand>
</feature>
<dbReference type="GO" id="GO:0008652">
    <property type="term" value="P:amino acid biosynthetic process"/>
    <property type="evidence" value="ECO:0007669"/>
    <property type="project" value="UniProtKB-KW"/>
</dbReference>
<reference evidence="9" key="1">
    <citation type="submission" date="2016-04" db="EMBL/GenBank/DDBJ databases">
        <authorList>
            <person name="Evans L.H."/>
            <person name="Alamgir A."/>
            <person name="Owens N."/>
            <person name="Weber N.D."/>
            <person name="Virtaneva K."/>
            <person name="Barbian K."/>
            <person name="Babar A."/>
            <person name="Rosenke K."/>
        </authorList>
    </citation>
    <scope>NUCLEOTIDE SEQUENCE</scope>
    <source>
        <strain evidence="9">86</strain>
    </source>
</reference>
<comment type="caution">
    <text evidence="7">Lacks conserved residue(s) required for the propagation of feature annotation.</text>
</comment>
<feature type="binding site" evidence="7">
    <location>
        <position position="19"/>
    </location>
    <ligand>
        <name>3-phosphoshikimate</name>
        <dbReference type="ChEBI" id="CHEBI:145989"/>
    </ligand>
</feature>
<keyword evidence="5 7" id="KW-0057">Aromatic amino acid biosynthesis</keyword>
<feature type="binding site" evidence="7">
    <location>
        <position position="363"/>
    </location>
    <ligand>
        <name>phosphoenolpyruvate</name>
        <dbReference type="ChEBI" id="CHEBI:58702"/>
    </ligand>
</feature>
<dbReference type="InterPro" id="IPR036968">
    <property type="entry name" value="Enolpyruvate_Tfrase_sf"/>
</dbReference>
<dbReference type="PANTHER" id="PTHR21090:SF5">
    <property type="entry name" value="PENTAFUNCTIONAL AROM POLYPEPTIDE"/>
    <property type="match status" value="1"/>
</dbReference>
<evidence type="ECO:0000256" key="2">
    <source>
        <dbReference type="ARBA" id="ARBA00009948"/>
    </source>
</evidence>
<dbReference type="InterPro" id="IPR013792">
    <property type="entry name" value="RNA3'P_cycl/enolpyr_Trfase_a/b"/>
</dbReference>
<dbReference type="AlphaFoldDB" id="A0A212K1C1"/>
<feature type="binding site" evidence="7">
    <location>
        <position position="167"/>
    </location>
    <ligand>
        <name>3-phosphoshikimate</name>
        <dbReference type="ChEBI" id="CHEBI:145989"/>
    </ligand>
</feature>
<comment type="catalytic activity">
    <reaction evidence="6">
        <text>3-phosphoshikimate + phosphoenolpyruvate = 5-O-(1-carboxyvinyl)-3-phosphoshikimate + phosphate</text>
        <dbReference type="Rhea" id="RHEA:21256"/>
        <dbReference type="ChEBI" id="CHEBI:43474"/>
        <dbReference type="ChEBI" id="CHEBI:57701"/>
        <dbReference type="ChEBI" id="CHEBI:58702"/>
        <dbReference type="ChEBI" id="CHEBI:145989"/>
        <dbReference type="EC" id="2.5.1.19"/>
    </reaction>
    <physiologicalReaction direction="left-to-right" evidence="6">
        <dbReference type="Rhea" id="RHEA:21257"/>
    </physiologicalReaction>
</comment>
<dbReference type="PIRSF" id="PIRSF000505">
    <property type="entry name" value="EPSPS"/>
    <property type="match status" value="1"/>
</dbReference>
<dbReference type="GO" id="GO:0009423">
    <property type="term" value="P:chorismate biosynthetic process"/>
    <property type="evidence" value="ECO:0007669"/>
    <property type="project" value="UniProtKB-UniRule"/>
</dbReference>
<proteinExistence type="inferred from homology"/>
<dbReference type="EMBL" id="FLUQ01000002">
    <property type="protein sequence ID" value="SBW05315.1"/>
    <property type="molecule type" value="Genomic_DNA"/>
</dbReference>
<accession>A0A212K1C1</accession>
<dbReference type="EC" id="2.5.1.19" evidence="7"/>
<dbReference type="InterPro" id="IPR001986">
    <property type="entry name" value="Enolpyruvate_Tfrase_dom"/>
</dbReference>
<keyword evidence="7" id="KW-0963">Cytoplasm</keyword>
<comment type="pathway">
    <text evidence="1 7">Metabolic intermediate biosynthesis; chorismate biosynthesis; chorismate from D-erythrose 4-phosphate and phosphoenolpyruvate: step 6/7.</text>
</comment>
<feature type="binding site" evidence="7">
    <location>
        <position position="89"/>
    </location>
    <ligand>
        <name>phosphoenolpyruvate</name>
        <dbReference type="ChEBI" id="CHEBI:58702"/>
    </ligand>
</feature>
<feature type="binding site" evidence="7">
    <location>
        <position position="14"/>
    </location>
    <ligand>
        <name>phosphoenolpyruvate</name>
        <dbReference type="ChEBI" id="CHEBI:58702"/>
    </ligand>
</feature>
<feature type="binding site" evidence="7">
    <location>
        <position position="359"/>
    </location>
    <ligand>
        <name>3-phosphoshikimate</name>
        <dbReference type="ChEBI" id="CHEBI:145989"/>
    </ligand>
</feature>
<feature type="binding site" evidence="7">
    <location>
        <position position="117"/>
    </location>
    <ligand>
        <name>phosphoenolpyruvate</name>
        <dbReference type="ChEBI" id="CHEBI:58702"/>
    </ligand>
</feature>
<feature type="binding site" evidence="7">
    <location>
        <position position="407"/>
    </location>
    <ligand>
        <name>phosphoenolpyruvate</name>
        <dbReference type="ChEBI" id="CHEBI:58702"/>
    </ligand>
</feature>
<organism evidence="9">
    <name type="scientific">uncultured delta proteobacterium</name>
    <dbReference type="NCBI Taxonomy" id="34034"/>
    <lineage>
        <taxon>Bacteria</taxon>
        <taxon>Deltaproteobacteria</taxon>
        <taxon>environmental samples</taxon>
    </lineage>
</organism>
<feature type="binding site" evidence="7">
    <location>
        <position position="432"/>
    </location>
    <ligand>
        <name>phosphoenolpyruvate</name>
        <dbReference type="ChEBI" id="CHEBI:58702"/>
    </ligand>
</feature>
<evidence type="ECO:0000259" key="8">
    <source>
        <dbReference type="Pfam" id="PF00275"/>
    </source>
</evidence>
<feature type="binding site" evidence="7">
    <location>
        <position position="332"/>
    </location>
    <ligand>
        <name>3-phosphoshikimate</name>
        <dbReference type="ChEBI" id="CHEBI:145989"/>
    </ligand>
</feature>
<feature type="binding site" evidence="7">
    <location>
        <position position="14"/>
    </location>
    <ligand>
        <name>3-phosphoshikimate</name>
        <dbReference type="ChEBI" id="CHEBI:145989"/>
    </ligand>
</feature>
<dbReference type="GO" id="GO:0005737">
    <property type="term" value="C:cytoplasm"/>
    <property type="evidence" value="ECO:0007669"/>
    <property type="project" value="UniProtKB-SubCell"/>
</dbReference>
<gene>
    <name evidence="7 9" type="primary">aroA</name>
    <name evidence="9" type="ORF">KL86DPRO_20466</name>
</gene>
<dbReference type="Gene3D" id="3.65.10.10">
    <property type="entry name" value="Enolpyruvate transferase domain"/>
    <property type="match status" value="2"/>
</dbReference>
<dbReference type="PANTHER" id="PTHR21090">
    <property type="entry name" value="AROM/DEHYDROQUINATE SYNTHASE"/>
    <property type="match status" value="1"/>
</dbReference>
<feature type="binding site" evidence="7">
    <location>
        <position position="15"/>
    </location>
    <ligand>
        <name>3-phosphoshikimate</name>
        <dbReference type="ChEBI" id="CHEBI:145989"/>
    </ligand>
</feature>